<keyword evidence="8" id="KW-1185">Reference proteome</keyword>
<dbReference type="EMBL" id="PDEM01000011">
    <property type="protein sequence ID" value="PHZ85498.1"/>
    <property type="molecule type" value="Genomic_DNA"/>
</dbReference>
<comment type="similarity">
    <text evidence="1 4">Belongs to the aldehyde dehydrogenase family.</text>
</comment>
<reference evidence="7 8" key="1">
    <citation type="submission" date="2017-10" db="EMBL/GenBank/DDBJ databases">
        <title>Frigbacter circumglobatus gen. nov. sp. nov., isolated from sediment cultured in situ.</title>
        <authorList>
            <person name="Zhao Z."/>
        </authorList>
    </citation>
    <scope>NUCLEOTIDE SEQUENCE [LARGE SCALE GENOMIC DNA]</scope>
    <source>
        <strain evidence="7 8">ZYL</strain>
    </source>
</reference>
<name>A0A2G4YT40_9PROT</name>
<dbReference type="InterPro" id="IPR016161">
    <property type="entry name" value="Ald_DH/histidinol_DH"/>
</dbReference>
<dbReference type="Gene3D" id="3.40.309.10">
    <property type="entry name" value="Aldehyde Dehydrogenase, Chain A, domain 2"/>
    <property type="match status" value="1"/>
</dbReference>
<dbReference type="InterPro" id="IPR015590">
    <property type="entry name" value="Aldehyde_DH_dom"/>
</dbReference>
<dbReference type="InterPro" id="IPR016162">
    <property type="entry name" value="Ald_DH_N"/>
</dbReference>
<accession>A0A2G4YT40</accession>
<dbReference type="RefSeq" id="WP_099471958.1">
    <property type="nucleotide sequence ID" value="NZ_CP041025.1"/>
</dbReference>
<evidence type="ECO:0000256" key="5">
    <source>
        <dbReference type="SAM" id="MobiDB-lite"/>
    </source>
</evidence>
<dbReference type="GO" id="GO:0004030">
    <property type="term" value="F:aldehyde dehydrogenase [NAD(P)+] activity"/>
    <property type="evidence" value="ECO:0007669"/>
    <property type="project" value="UniProtKB-ARBA"/>
</dbReference>
<dbReference type="PROSITE" id="PS00687">
    <property type="entry name" value="ALDEHYDE_DEHYDR_GLU"/>
    <property type="match status" value="1"/>
</dbReference>
<dbReference type="FunFam" id="3.40.605.10:FF:000001">
    <property type="entry name" value="Aldehyde dehydrogenase 1"/>
    <property type="match status" value="1"/>
</dbReference>
<evidence type="ECO:0000256" key="4">
    <source>
        <dbReference type="RuleBase" id="RU003345"/>
    </source>
</evidence>
<dbReference type="InParanoid" id="A0A2G4YT40"/>
<evidence type="ECO:0000256" key="2">
    <source>
        <dbReference type="ARBA" id="ARBA00023002"/>
    </source>
</evidence>
<dbReference type="SUPFAM" id="SSF53720">
    <property type="entry name" value="ALDH-like"/>
    <property type="match status" value="1"/>
</dbReference>
<dbReference type="PANTHER" id="PTHR11699">
    <property type="entry name" value="ALDEHYDE DEHYDROGENASE-RELATED"/>
    <property type="match status" value="1"/>
</dbReference>
<comment type="caution">
    <text evidence="7">The sequence shown here is derived from an EMBL/GenBank/DDBJ whole genome shotgun (WGS) entry which is preliminary data.</text>
</comment>
<dbReference type="FunFam" id="3.40.309.10:FF:000012">
    <property type="entry name" value="Betaine aldehyde dehydrogenase"/>
    <property type="match status" value="1"/>
</dbReference>
<protein>
    <submittedName>
        <fullName evidence="7">Aldehyde dehydrogenase PuuC</fullName>
    </submittedName>
</protein>
<dbReference type="Pfam" id="PF00171">
    <property type="entry name" value="Aldedh"/>
    <property type="match status" value="1"/>
</dbReference>
<dbReference type="AlphaFoldDB" id="A0A2G4YT40"/>
<dbReference type="InterPro" id="IPR016163">
    <property type="entry name" value="Ald_DH_C"/>
</dbReference>
<sequence>MTDALKPNTWNDRASGVAFESRPFIGGDYGTSTSRDVFTTENPANNVKLAEFPDGSADDIDRAVISARKAFRSEWQYFAPEQRKILLITLADKIEAAREELALYDCLEMGMPISMALEQVDMAVSYMRYNAELADKIYGEVAPADAVTTLAMTYKLPRGVVGVISPWNYPLMTAMMAIAPALAAGNSLVVKPSEIAPSSALRLAAIGGEAGLPPGVLNVVPGRGISTGAALAKHMDVDKLHFTGSTKVGRQLMVYAGQSNAKPVMLEMGGKSPQIVFKDAVDIKDLGATLAQYAFMNTGQLCVARTRLIVHESIKEQVLDLMRKETRNVFTIGDPLDEKTSFGPIASRKQFDNVRSYIDVGKKEGANLQTIVTGGEMPEDGCFIQPAIFDNAHNAMRICQEEIFGPIMSVISFKTDEEAIRLANDVSYGLAATAWTKDLGLARRLARDLEVGSVEIRAAAGGGASPNALTEEPFGASGHGAVGGRRGLDPYTRLKAVQIITD</sequence>
<evidence type="ECO:0000256" key="1">
    <source>
        <dbReference type="ARBA" id="ARBA00009986"/>
    </source>
</evidence>
<feature type="region of interest" description="Disordered" evidence="5">
    <location>
        <begin position="462"/>
        <end position="481"/>
    </location>
</feature>
<gene>
    <name evidence="7" type="ORF">CRD36_06520</name>
</gene>
<feature type="active site" evidence="3">
    <location>
        <position position="267"/>
    </location>
</feature>
<evidence type="ECO:0000313" key="8">
    <source>
        <dbReference type="Proteomes" id="UP000229730"/>
    </source>
</evidence>
<feature type="domain" description="Aldehyde dehydrogenase" evidence="6">
    <location>
        <begin position="33"/>
        <end position="497"/>
    </location>
</feature>
<proteinExistence type="inferred from homology"/>
<dbReference type="InterPro" id="IPR029510">
    <property type="entry name" value="Ald_DH_CS_GLU"/>
</dbReference>
<dbReference type="Proteomes" id="UP000229730">
    <property type="component" value="Unassembled WGS sequence"/>
</dbReference>
<dbReference type="Gene3D" id="3.40.605.10">
    <property type="entry name" value="Aldehyde Dehydrogenase, Chain A, domain 1"/>
    <property type="match status" value="1"/>
</dbReference>
<dbReference type="OrthoDB" id="9802947at2"/>
<keyword evidence="2 4" id="KW-0560">Oxidoreductase</keyword>
<organism evidence="7 8">
    <name type="scientific">Paremcibacter congregatus</name>
    <dbReference type="NCBI Taxonomy" id="2043170"/>
    <lineage>
        <taxon>Bacteria</taxon>
        <taxon>Pseudomonadati</taxon>
        <taxon>Pseudomonadota</taxon>
        <taxon>Alphaproteobacteria</taxon>
        <taxon>Emcibacterales</taxon>
        <taxon>Emcibacteraceae</taxon>
        <taxon>Paremcibacter</taxon>
    </lineage>
</organism>
<evidence type="ECO:0000313" key="7">
    <source>
        <dbReference type="EMBL" id="PHZ85498.1"/>
    </source>
</evidence>
<evidence type="ECO:0000259" key="6">
    <source>
        <dbReference type="Pfam" id="PF00171"/>
    </source>
</evidence>
<evidence type="ECO:0000256" key="3">
    <source>
        <dbReference type="PROSITE-ProRule" id="PRU10007"/>
    </source>
</evidence>